<feature type="transmembrane region" description="Helical" evidence="10">
    <location>
        <begin position="65"/>
        <end position="85"/>
    </location>
</feature>
<keyword evidence="8" id="KW-0325">Glycoprotein</keyword>
<dbReference type="InterPro" id="IPR017452">
    <property type="entry name" value="GPCR_Rhodpsn_7TM"/>
</dbReference>
<evidence type="ECO:0000256" key="10">
    <source>
        <dbReference type="SAM" id="Phobius"/>
    </source>
</evidence>
<dbReference type="PANTHER" id="PTHR10489:SF946">
    <property type="entry name" value="LEUKOTRIENE B4 RECEPTOR 1-LIKE"/>
    <property type="match status" value="1"/>
</dbReference>
<evidence type="ECO:0000256" key="6">
    <source>
        <dbReference type="ARBA" id="ARBA00023136"/>
    </source>
</evidence>
<keyword evidence="3 10" id="KW-0812">Transmembrane</keyword>
<dbReference type="Proteomes" id="UP001591681">
    <property type="component" value="Unassembled WGS sequence"/>
</dbReference>
<evidence type="ECO:0000259" key="11">
    <source>
        <dbReference type="PROSITE" id="PS50262"/>
    </source>
</evidence>
<dbReference type="InterPro" id="IPR000276">
    <property type="entry name" value="GPCR_Rhodpsn"/>
</dbReference>
<feature type="transmembrane region" description="Helical" evidence="10">
    <location>
        <begin position="187"/>
        <end position="210"/>
    </location>
</feature>
<dbReference type="GO" id="GO:0005886">
    <property type="term" value="C:plasma membrane"/>
    <property type="evidence" value="ECO:0007669"/>
    <property type="project" value="UniProtKB-SubCell"/>
</dbReference>
<evidence type="ECO:0000256" key="5">
    <source>
        <dbReference type="ARBA" id="ARBA00023040"/>
    </source>
</evidence>
<evidence type="ECO:0000256" key="7">
    <source>
        <dbReference type="ARBA" id="ARBA00023170"/>
    </source>
</evidence>
<feature type="transmembrane region" description="Helical" evidence="10">
    <location>
        <begin position="105"/>
        <end position="123"/>
    </location>
</feature>
<dbReference type="EMBL" id="JBHFQA010000010">
    <property type="protein sequence ID" value="KAL2092307.1"/>
    <property type="molecule type" value="Genomic_DNA"/>
</dbReference>
<proteinExistence type="predicted"/>
<keyword evidence="13" id="KW-1185">Reference proteome</keyword>
<dbReference type="GO" id="GO:0004974">
    <property type="term" value="F:leukotriene receptor activity"/>
    <property type="evidence" value="ECO:0007669"/>
    <property type="project" value="UniProtKB-ARBA"/>
</dbReference>
<dbReference type="AlphaFoldDB" id="A0ABD1JZK1"/>
<feature type="transmembrane region" description="Helical" evidence="10">
    <location>
        <begin position="144"/>
        <end position="162"/>
    </location>
</feature>
<feature type="transmembrane region" description="Helical" evidence="10">
    <location>
        <begin position="33"/>
        <end position="53"/>
    </location>
</feature>
<keyword evidence="7" id="KW-0675">Receptor</keyword>
<dbReference type="Pfam" id="PF00001">
    <property type="entry name" value="7tm_1"/>
    <property type="match status" value="1"/>
</dbReference>
<sequence>MQQPQQQQQQLQVNISNISTPVQASLEIQLTSAVLGLCCAVGLPGNLVVLAVLRHKLGGGSFTLWVMLNLAVSDLLTLLTLPVWIHTLLHGFGLGQVPCKLLSYVVYWSLYTSVLCVTLLSVQRYIQVLYPQRWSKLKSTGRKILLGIVWALGAVMSSHALVQREVRLEKDGFLHCLPRYSSVEEQIATLLAESLLLFMLPFSVLASLYIALHRRVKQTVRSGHRRMKRLVISIIVVFFIFSIPVHINNFLTILAVSLGSPGLLQMSKITGGVTGAMTFLNSCVNPLLYAFSHRALRQSTAKPLSAPLNPNSTSVVEATGSSIQ</sequence>
<evidence type="ECO:0000256" key="8">
    <source>
        <dbReference type="ARBA" id="ARBA00023180"/>
    </source>
</evidence>
<dbReference type="InterPro" id="IPR050119">
    <property type="entry name" value="CCR1-9-like"/>
</dbReference>
<evidence type="ECO:0000313" key="12">
    <source>
        <dbReference type="EMBL" id="KAL2092307.1"/>
    </source>
</evidence>
<name>A0ABD1JZK1_9TELE</name>
<keyword evidence="9" id="KW-0807">Transducer</keyword>
<gene>
    <name evidence="12" type="ORF">ACEWY4_012105</name>
</gene>
<evidence type="ECO:0000313" key="13">
    <source>
        <dbReference type="Proteomes" id="UP001591681"/>
    </source>
</evidence>
<dbReference type="Gene3D" id="1.20.1070.10">
    <property type="entry name" value="Rhodopsin 7-helix transmembrane proteins"/>
    <property type="match status" value="1"/>
</dbReference>
<keyword evidence="5" id="KW-0297">G-protein coupled receptor</keyword>
<comment type="subcellular location">
    <subcellularLocation>
        <location evidence="1">Cell membrane</location>
        <topology evidence="1">Multi-pass membrane protein</topology>
    </subcellularLocation>
</comment>
<evidence type="ECO:0000256" key="3">
    <source>
        <dbReference type="ARBA" id="ARBA00022692"/>
    </source>
</evidence>
<feature type="transmembrane region" description="Helical" evidence="10">
    <location>
        <begin position="269"/>
        <end position="291"/>
    </location>
</feature>
<feature type="domain" description="G-protein coupled receptors family 1 profile" evidence="11">
    <location>
        <begin position="45"/>
        <end position="289"/>
    </location>
</feature>
<dbReference type="PROSITE" id="PS50262">
    <property type="entry name" value="G_PROTEIN_RECEP_F1_2"/>
    <property type="match status" value="1"/>
</dbReference>
<organism evidence="12 13">
    <name type="scientific">Coilia grayii</name>
    <name type="common">Gray's grenadier anchovy</name>
    <dbReference type="NCBI Taxonomy" id="363190"/>
    <lineage>
        <taxon>Eukaryota</taxon>
        <taxon>Metazoa</taxon>
        <taxon>Chordata</taxon>
        <taxon>Craniata</taxon>
        <taxon>Vertebrata</taxon>
        <taxon>Euteleostomi</taxon>
        <taxon>Actinopterygii</taxon>
        <taxon>Neopterygii</taxon>
        <taxon>Teleostei</taxon>
        <taxon>Clupei</taxon>
        <taxon>Clupeiformes</taxon>
        <taxon>Clupeoidei</taxon>
        <taxon>Engraulidae</taxon>
        <taxon>Coilinae</taxon>
        <taxon>Coilia</taxon>
    </lineage>
</organism>
<dbReference type="SUPFAM" id="SSF81321">
    <property type="entry name" value="Family A G protein-coupled receptor-like"/>
    <property type="match status" value="1"/>
</dbReference>
<evidence type="ECO:0000256" key="4">
    <source>
        <dbReference type="ARBA" id="ARBA00022989"/>
    </source>
</evidence>
<dbReference type="PANTHER" id="PTHR10489">
    <property type="entry name" value="CELL ADHESION MOLECULE"/>
    <property type="match status" value="1"/>
</dbReference>
<keyword evidence="2" id="KW-1003">Cell membrane</keyword>
<dbReference type="FunFam" id="1.20.1070.10:FF:000109">
    <property type="entry name" value="Leukotriene B4 receptor"/>
    <property type="match status" value="1"/>
</dbReference>
<feature type="transmembrane region" description="Helical" evidence="10">
    <location>
        <begin position="230"/>
        <end position="257"/>
    </location>
</feature>
<evidence type="ECO:0000256" key="2">
    <source>
        <dbReference type="ARBA" id="ARBA00022475"/>
    </source>
</evidence>
<reference evidence="12 13" key="1">
    <citation type="submission" date="2024-09" db="EMBL/GenBank/DDBJ databases">
        <title>A chromosome-level genome assembly of Gray's grenadier anchovy, Coilia grayii.</title>
        <authorList>
            <person name="Fu Z."/>
        </authorList>
    </citation>
    <scope>NUCLEOTIDE SEQUENCE [LARGE SCALE GENOMIC DNA]</scope>
    <source>
        <strain evidence="12">G4</strain>
        <tissue evidence="12">Muscle</tissue>
    </source>
</reference>
<accession>A0ABD1JZK1</accession>
<evidence type="ECO:0000256" key="1">
    <source>
        <dbReference type="ARBA" id="ARBA00004651"/>
    </source>
</evidence>
<comment type="caution">
    <text evidence="12">The sequence shown here is derived from an EMBL/GenBank/DDBJ whole genome shotgun (WGS) entry which is preliminary data.</text>
</comment>
<keyword evidence="6 10" id="KW-0472">Membrane</keyword>
<evidence type="ECO:0000256" key="9">
    <source>
        <dbReference type="ARBA" id="ARBA00023224"/>
    </source>
</evidence>
<dbReference type="PRINTS" id="PR00237">
    <property type="entry name" value="GPCRRHODOPSN"/>
</dbReference>
<protein>
    <recommendedName>
        <fullName evidence="11">G-protein coupled receptors family 1 profile domain-containing protein</fullName>
    </recommendedName>
</protein>
<keyword evidence="4 10" id="KW-1133">Transmembrane helix</keyword>